<keyword evidence="3 5" id="KW-1133">Transmembrane helix</keyword>
<organism evidence="7 8">
    <name type="scientific">Agromyces agglutinans</name>
    <dbReference type="NCBI Taxonomy" id="2662258"/>
    <lineage>
        <taxon>Bacteria</taxon>
        <taxon>Bacillati</taxon>
        <taxon>Actinomycetota</taxon>
        <taxon>Actinomycetes</taxon>
        <taxon>Micrococcales</taxon>
        <taxon>Microbacteriaceae</taxon>
        <taxon>Agromyces</taxon>
    </lineage>
</organism>
<proteinExistence type="predicted"/>
<dbReference type="AlphaFoldDB" id="A0A6I2F9G9"/>
<evidence type="ECO:0000313" key="7">
    <source>
        <dbReference type="EMBL" id="MRG60884.1"/>
    </source>
</evidence>
<evidence type="ECO:0000256" key="3">
    <source>
        <dbReference type="ARBA" id="ARBA00022989"/>
    </source>
</evidence>
<keyword evidence="8" id="KW-1185">Reference proteome</keyword>
<keyword evidence="2 5" id="KW-0812">Transmembrane</keyword>
<evidence type="ECO:0000256" key="5">
    <source>
        <dbReference type="SAM" id="Phobius"/>
    </source>
</evidence>
<feature type="transmembrane region" description="Helical" evidence="5">
    <location>
        <begin position="87"/>
        <end position="109"/>
    </location>
</feature>
<dbReference type="GO" id="GO:0012505">
    <property type="term" value="C:endomembrane system"/>
    <property type="evidence" value="ECO:0007669"/>
    <property type="project" value="UniProtKB-SubCell"/>
</dbReference>
<reference evidence="7 8" key="1">
    <citation type="submission" date="2019-10" db="EMBL/GenBank/DDBJ databases">
        <authorList>
            <person name="Nie G."/>
            <person name="Ming H."/>
            <person name="Yi B."/>
        </authorList>
    </citation>
    <scope>NUCLEOTIDE SEQUENCE [LARGE SCALE GENOMIC DNA]</scope>
    <source>
        <strain evidence="7 8">CFH 90414</strain>
    </source>
</reference>
<dbReference type="InterPro" id="IPR003807">
    <property type="entry name" value="DUF202"/>
</dbReference>
<feature type="transmembrane region" description="Helical" evidence="5">
    <location>
        <begin position="48"/>
        <end position="67"/>
    </location>
</feature>
<evidence type="ECO:0000256" key="4">
    <source>
        <dbReference type="ARBA" id="ARBA00023136"/>
    </source>
</evidence>
<feature type="transmembrane region" description="Helical" evidence="5">
    <location>
        <begin position="20"/>
        <end position="36"/>
    </location>
</feature>
<sequence length="112" mass="11150">MSPYRIAADADPGLQPQRTALSWTRTALVIAVNALLALRSGLIHGEPWLVGVGVALFAAGAAVVAIGTVRRRQLSGDTLDITPPPGAIAGVAAATVLAAMAGVASILVATAS</sequence>
<evidence type="ECO:0000259" key="6">
    <source>
        <dbReference type="Pfam" id="PF02656"/>
    </source>
</evidence>
<dbReference type="EMBL" id="WJIF01000008">
    <property type="protein sequence ID" value="MRG60884.1"/>
    <property type="molecule type" value="Genomic_DNA"/>
</dbReference>
<dbReference type="Pfam" id="PF02656">
    <property type="entry name" value="DUF202"/>
    <property type="match status" value="1"/>
</dbReference>
<feature type="domain" description="DUF202" evidence="6">
    <location>
        <begin position="11"/>
        <end position="73"/>
    </location>
</feature>
<keyword evidence="4 5" id="KW-0472">Membrane</keyword>
<comment type="caution">
    <text evidence="7">The sequence shown here is derived from an EMBL/GenBank/DDBJ whole genome shotgun (WGS) entry which is preliminary data.</text>
</comment>
<protein>
    <submittedName>
        <fullName evidence="7">DUF202 domain-containing protein</fullName>
    </submittedName>
</protein>
<evidence type="ECO:0000313" key="8">
    <source>
        <dbReference type="Proteomes" id="UP000431080"/>
    </source>
</evidence>
<gene>
    <name evidence="7" type="ORF">GE115_13565</name>
</gene>
<dbReference type="Proteomes" id="UP000431080">
    <property type="component" value="Unassembled WGS sequence"/>
</dbReference>
<name>A0A6I2F9G9_9MICO</name>
<accession>A0A6I2F9G9</accession>
<dbReference type="RefSeq" id="WP_153685318.1">
    <property type="nucleotide sequence ID" value="NZ_WJIF01000008.1"/>
</dbReference>
<evidence type="ECO:0000256" key="2">
    <source>
        <dbReference type="ARBA" id="ARBA00022692"/>
    </source>
</evidence>
<comment type="subcellular location">
    <subcellularLocation>
        <location evidence="1">Endomembrane system</location>
        <topology evidence="1">Multi-pass membrane protein</topology>
    </subcellularLocation>
</comment>
<evidence type="ECO:0000256" key="1">
    <source>
        <dbReference type="ARBA" id="ARBA00004127"/>
    </source>
</evidence>